<accession>A0A6J7DAT4</accession>
<reference evidence="1" key="1">
    <citation type="submission" date="2020-05" db="EMBL/GenBank/DDBJ databases">
        <authorList>
            <person name="Chiriac C."/>
            <person name="Salcher M."/>
            <person name="Ghai R."/>
            <person name="Kavagutti S V."/>
        </authorList>
    </citation>
    <scope>NUCLEOTIDE SEQUENCE</scope>
</reference>
<dbReference type="AlphaFoldDB" id="A0A6J7DAT4"/>
<sequence>MFNKNSVKAFKNNAFRAVIVGLSGAALVMSLSACSLASSIKSVYEGQPFPQMPAPEVATYVLDLSGSTYPTAQLDALGSGINDFIAGQSLGNPFTKSPVAPRGLSIQFVTKNSAQAPRILLVSTKTSQSLYEYIKEKDLNLEGSLQLWNGLVNARTQIWQDSALEANQADCVNKVVEMLGRQQLLPDALKIPAGIICQDAKQTATSFKRLQDFVANPGIEMGSDVKGAIEASLKNLATAKVENPSARLTLVIASDMVDEVSLTLPRRLTGVDSKDVCQMAVQDAGNAVNDYSSVNVVIVGARNSKVNTKTLDQVQAYWTCYLNQIGITNVTEQSDLSGF</sequence>
<organism evidence="1">
    <name type="scientific">freshwater metagenome</name>
    <dbReference type="NCBI Taxonomy" id="449393"/>
    <lineage>
        <taxon>unclassified sequences</taxon>
        <taxon>metagenomes</taxon>
        <taxon>ecological metagenomes</taxon>
    </lineage>
</organism>
<dbReference type="PROSITE" id="PS51257">
    <property type="entry name" value="PROKAR_LIPOPROTEIN"/>
    <property type="match status" value="1"/>
</dbReference>
<evidence type="ECO:0000313" key="1">
    <source>
        <dbReference type="EMBL" id="CAB4866054.1"/>
    </source>
</evidence>
<dbReference type="EMBL" id="CAFBLH010000018">
    <property type="protein sequence ID" value="CAB4866054.1"/>
    <property type="molecule type" value="Genomic_DNA"/>
</dbReference>
<proteinExistence type="predicted"/>
<gene>
    <name evidence="1" type="ORF">UFOPK3342_00702</name>
</gene>
<name>A0A6J7DAT4_9ZZZZ</name>
<protein>
    <submittedName>
        <fullName evidence="1">Unannotated protein</fullName>
    </submittedName>
</protein>